<protein>
    <submittedName>
        <fullName evidence="2">Uncharacterized protein</fullName>
    </submittedName>
</protein>
<dbReference type="GO" id="GO:0005764">
    <property type="term" value="C:lysosome"/>
    <property type="evidence" value="ECO:0007669"/>
    <property type="project" value="TreeGrafter"/>
</dbReference>
<dbReference type="Pfam" id="PF00811">
    <property type="entry name" value="Ependymin"/>
    <property type="match status" value="1"/>
</dbReference>
<feature type="signal peptide" evidence="1">
    <location>
        <begin position="1"/>
        <end position="15"/>
    </location>
</feature>
<organism evidence="2 3">
    <name type="scientific">Rotaria sordida</name>
    <dbReference type="NCBI Taxonomy" id="392033"/>
    <lineage>
        <taxon>Eukaryota</taxon>
        <taxon>Metazoa</taxon>
        <taxon>Spiralia</taxon>
        <taxon>Gnathifera</taxon>
        <taxon>Rotifera</taxon>
        <taxon>Eurotatoria</taxon>
        <taxon>Bdelloidea</taxon>
        <taxon>Philodinida</taxon>
        <taxon>Philodinidae</taxon>
        <taxon>Rotaria</taxon>
    </lineage>
</organism>
<keyword evidence="1" id="KW-0732">Signal</keyword>
<dbReference type="GO" id="GO:0005509">
    <property type="term" value="F:calcium ion binding"/>
    <property type="evidence" value="ECO:0007669"/>
    <property type="project" value="InterPro"/>
</dbReference>
<accession>A0A819H522</accession>
<evidence type="ECO:0000256" key="1">
    <source>
        <dbReference type="SAM" id="SignalP"/>
    </source>
</evidence>
<comment type="caution">
    <text evidence="2">The sequence shown here is derived from an EMBL/GenBank/DDBJ whole genome shotgun (WGS) entry which is preliminary data.</text>
</comment>
<reference evidence="2" key="1">
    <citation type="submission" date="2021-02" db="EMBL/GenBank/DDBJ databases">
        <authorList>
            <person name="Nowell W R."/>
        </authorList>
    </citation>
    <scope>NUCLEOTIDE SEQUENCE</scope>
</reference>
<dbReference type="EMBL" id="CAJOBE010003686">
    <property type="protein sequence ID" value="CAF3895179.1"/>
    <property type="molecule type" value="Genomic_DNA"/>
</dbReference>
<dbReference type="GO" id="GO:0005576">
    <property type="term" value="C:extracellular region"/>
    <property type="evidence" value="ECO:0007669"/>
    <property type="project" value="InterPro"/>
</dbReference>
<evidence type="ECO:0000313" key="2">
    <source>
        <dbReference type="EMBL" id="CAF3895179.1"/>
    </source>
</evidence>
<proteinExistence type="predicted"/>
<dbReference type="PANTHER" id="PTHR10697:SF1">
    <property type="entry name" value="MAMMALIAN EPENDYMIN-RELATED PROTEIN 1"/>
    <property type="match status" value="1"/>
</dbReference>
<name>A0A819H522_9BILA</name>
<dbReference type="Proteomes" id="UP000663874">
    <property type="component" value="Unassembled WGS sequence"/>
</dbReference>
<dbReference type="GO" id="GO:0007160">
    <property type="term" value="P:cell-matrix adhesion"/>
    <property type="evidence" value="ECO:0007669"/>
    <property type="project" value="InterPro"/>
</dbReference>
<dbReference type="AlphaFoldDB" id="A0A819H522"/>
<dbReference type="InterPro" id="IPR001299">
    <property type="entry name" value="Ependymin"/>
</dbReference>
<feature type="chain" id="PRO_5032568450" evidence="1">
    <location>
        <begin position="16"/>
        <end position="132"/>
    </location>
</feature>
<evidence type="ECO:0000313" key="3">
    <source>
        <dbReference type="Proteomes" id="UP000663874"/>
    </source>
</evidence>
<sequence length="132" mass="15228">MFAIFLLCLVGFTVAQQPKPCTTPPQWEANVFDSNDQSRFRVRGRLSYDANNHRERLVEEVEVGSEDNFYDVIALFDLQMEFVYDFKARNCTRRPLTRPWRDFGIRPDARSFGEAYVGTSAVPGLGLLVTLW</sequence>
<dbReference type="PANTHER" id="PTHR10697">
    <property type="entry name" value="MAMMALIAN EPENDYMIN-RELATED PROTEIN 1"/>
    <property type="match status" value="1"/>
</dbReference>
<gene>
    <name evidence="2" type="ORF">FNK824_LOCUS20272</name>
</gene>